<evidence type="ECO:0000313" key="1">
    <source>
        <dbReference type="EMBL" id="ANY68715.1"/>
    </source>
</evidence>
<dbReference type="AlphaFoldDB" id="A0A1B2DLY5"/>
<reference evidence="1" key="1">
    <citation type="submission" date="2016-08" db="EMBL/GenBank/DDBJ databases">
        <title>Complete Genome Seqeunce of Paenibacillus sp. BIHB 4019 from tea rhizoplane.</title>
        <authorList>
            <person name="Thakur R."/>
            <person name="Swarnkar M.K."/>
            <person name="Gulati A."/>
        </authorList>
    </citation>
    <scope>NUCLEOTIDE SEQUENCE [LARGE SCALE GENOMIC DNA]</scope>
    <source>
        <strain evidence="1">BIHB4019</strain>
    </source>
</reference>
<protein>
    <submittedName>
        <fullName evidence="1">Uncharacterized protein</fullName>
    </submittedName>
</protein>
<accession>A0A1B2DLY5</accession>
<organism evidence="1">
    <name type="scientific">Paenibacillus sp. BIHB 4019</name>
    <dbReference type="NCBI Taxonomy" id="1870819"/>
    <lineage>
        <taxon>Bacteria</taxon>
        <taxon>Bacillati</taxon>
        <taxon>Bacillota</taxon>
        <taxon>Bacilli</taxon>
        <taxon>Bacillales</taxon>
        <taxon>Paenibacillaceae</taxon>
        <taxon>Paenibacillus</taxon>
    </lineage>
</organism>
<dbReference type="EMBL" id="CP016808">
    <property type="protein sequence ID" value="ANY68715.1"/>
    <property type="molecule type" value="Genomic_DNA"/>
</dbReference>
<gene>
    <name evidence="1" type="ORF">BBD42_21285</name>
</gene>
<name>A0A1B2DLY5_9BACL</name>
<proteinExistence type="predicted"/>
<sequence>MRIAVDSDAKHSYNLNVIITISKLKRLSPSFGLRARFTTRNISLMIIVKLINSYILKENGFHRNGAFAK</sequence>